<gene>
    <name evidence="1" type="ORF">HGM15179_013129</name>
</gene>
<organism evidence="1 2">
    <name type="scientific">Zosterops borbonicus</name>
    <dbReference type="NCBI Taxonomy" id="364589"/>
    <lineage>
        <taxon>Eukaryota</taxon>
        <taxon>Metazoa</taxon>
        <taxon>Chordata</taxon>
        <taxon>Craniata</taxon>
        <taxon>Vertebrata</taxon>
        <taxon>Euteleostomi</taxon>
        <taxon>Archelosauria</taxon>
        <taxon>Archosauria</taxon>
        <taxon>Dinosauria</taxon>
        <taxon>Saurischia</taxon>
        <taxon>Theropoda</taxon>
        <taxon>Coelurosauria</taxon>
        <taxon>Aves</taxon>
        <taxon>Neognathae</taxon>
        <taxon>Neoaves</taxon>
        <taxon>Telluraves</taxon>
        <taxon>Australaves</taxon>
        <taxon>Passeriformes</taxon>
        <taxon>Sylvioidea</taxon>
        <taxon>Zosteropidae</taxon>
        <taxon>Zosterops</taxon>
    </lineage>
</organism>
<evidence type="ECO:0000313" key="1">
    <source>
        <dbReference type="EMBL" id="TRZ13980.1"/>
    </source>
</evidence>
<name>A0A8K1G8L7_9PASS</name>
<dbReference type="AlphaFoldDB" id="A0A8K1G8L7"/>
<sequence>MFASLIGTPGLLKGDVQVWDLSKWENSSQARSAVEIHIAGMEELDVVTRLIPELYIRFVEDQLKTSKQTNDFMIHEKYLIDDDDGDKICYSKDRGKMTSLLVCLRFTTERPPTEVK</sequence>
<accession>A0A8K1G8L7</accession>
<proteinExistence type="predicted"/>
<comment type="caution">
    <text evidence="1">The sequence shown here is derived from an EMBL/GenBank/DDBJ whole genome shotgun (WGS) entry which is preliminary data.</text>
</comment>
<reference evidence="1" key="1">
    <citation type="submission" date="2019-04" db="EMBL/GenBank/DDBJ databases">
        <title>Genome assembly of Zosterops borbonicus 15179.</title>
        <authorList>
            <person name="Leroy T."/>
            <person name="Anselmetti Y."/>
            <person name="Tilak M.-K."/>
            <person name="Nabholz B."/>
        </authorList>
    </citation>
    <scope>NUCLEOTIDE SEQUENCE</scope>
    <source>
        <strain evidence="1">HGM_15179</strain>
        <tissue evidence="1">Muscle</tissue>
    </source>
</reference>
<dbReference type="Proteomes" id="UP000796761">
    <property type="component" value="Unassembled WGS sequence"/>
</dbReference>
<keyword evidence="2" id="KW-1185">Reference proteome</keyword>
<dbReference type="EMBL" id="SWJQ01000468">
    <property type="protein sequence ID" value="TRZ13980.1"/>
    <property type="molecule type" value="Genomic_DNA"/>
</dbReference>
<evidence type="ECO:0000313" key="2">
    <source>
        <dbReference type="Proteomes" id="UP000796761"/>
    </source>
</evidence>
<protein>
    <submittedName>
        <fullName evidence="1">Uncharacterized protein</fullName>
    </submittedName>
</protein>